<evidence type="ECO:0000313" key="15">
    <source>
        <dbReference type="EMBL" id="KPL90044.1"/>
    </source>
</evidence>
<dbReference type="EMBL" id="BBZA01000017">
    <property type="protein sequence ID" value="GAP61891.1"/>
    <property type="molecule type" value="Genomic_DNA"/>
</dbReference>
<sequence>MLDALRNAFRLPDLRSKLLYTLGLLVVYRFAAHIPVPGVDRTALADFLASNQLAGLYDLLSGGALANFSVMAMGVYPYITASIAIQLLTPLIPTLQELSREGEQGRNKINQYTYWLTVPLALLQGLGQAAIMRQVGVLPNFGFSAAYILPTVATLFALVAGTMFAIWLGDLITERGIGNGISIIILGGIVSRAPQNIVRLAATSTLTLILFLILMVVTVFAIVVIQEGQRRIPVQYGRRVRGTKVYGGQSTYVPLRVNSSGMIPIIFAQSLLLFPQLIAGYLRVLDIPVVADVADFIYNLMSTTNPFYWIFYFLLVVAFTYFYTDVIFSQQNLADTLRRQGGFVPGIRPGRPTDEYLTGVLRRITIVGAVFLGIIAILPYLLRLVLVPLGVPLPGTNAAADPMVISGVGLLIVVGVVLDTMKQLEAQLTMRHYEGFMRKSGFMG</sequence>
<evidence type="ECO:0000313" key="16">
    <source>
        <dbReference type="Proteomes" id="UP000037784"/>
    </source>
</evidence>
<keyword evidence="7 10" id="KW-0811">Translocation</keyword>
<evidence type="ECO:0000256" key="12">
    <source>
        <dbReference type="RuleBase" id="RU003484"/>
    </source>
</evidence>
<dbReference type="PANTHER" id="PTHR10906">
    <property type="entry name" value="SECY/SEC61-ALPHA FAMILY MEMBER"/>
    <property type="match status" value="1"/>
</dbReference>
<dbReference type="GO" id="GO:0006605">
    <property type="term" value="P:protein targeting"/>
    <property type="evidence" value="ECO:0007669"/>
    <property type="project" value="UniProtKB-UniRule"/>
</dbReference>
<dbReference type="InterPro" id="IPR023201">
    <property type="entry name" value="SecY_dom_sf"/>
</dbReference>
<comment type="subunit">
    <text evidence="10">Component of the Sec protein translocase complex. Heterotrimer consisting of SecY, SecE and SecG subunits. The heterotrimers can form oligomers, although 1 heterotrimer is thought to be able to translocate proteins. Interacts with the ribosome. Interacts with SecDF, and other proteins may be involved. Interacts with SecA.</text>
</comment>
<dbReference type="GO" id="GO:0065002">
    <property type="term" value="P:intracellular protein transmembrane transport"/>
    <property type="evidence" value="ECO:0007669"/>
    <property type="project" value="UniProtKB-UniRule"/>
</dbReference>
<dbReference type="NCBIfam" id="TIGR00967">
    <property type="entry name" value="3a0501s007"/>
    <property type="match status" value="1"/>
</dbReference>
<dbReference type="FunCoup" id="A0A0M8K6N9">
    <property type="interactions" value="491"/>
</dbReference>
<keyword evidence="10" id="KW-1003">Cell membrane</keyword>
<dbReference type="GO" id="GO:0043952">
    <property type="term" value="P:protein transport by the Sec complex"/>
    <property type="evidence" value="ECO:0007669"/>
    <property type="project" value="UniProtKB-UniRule"/>
</dbReference>
<dbReference type="PROSITE" id="PS00755">
    <property type="entry name" value="SECY_1"/>
    <property type="match status" value="1"/>
</dbReference>
<evidence type="ECO:0000256" key="2">
    <source>
        <dbReference type="ARBA" id="ARBA00005751"/>
    </source>
</evidence>
<reference evidence="14 16" key="1">
    <citation type="journal article" date="2015" name="Genome Announc.">
        <title>Draft Genome Sequence of a Heterotrophic Facultative Anaerobic Thermophilic Bacterium, Ardenticatena maritima Strain 110ST.</title>
        <authorList>
            <person name="Kawaichi S."/>
            <person name="Yoshida T."/>
            <person name="Sako Y."/>
            <person name="Nakamura R."/>
        </authorList>
    </citation>
    <scope>NUCLEOTIDE SEQUENCE [LARGE SCALE GENOMIC DNA]</scope>
    <source>
        <strain evidence="14 16">110S</strain>
    </source>
</reference>
<evidence type="ECO:0000256" key="5">
    <source>
        <dbReference type="ARBA" id="ARBA00022927"/>
    </source>
</evidence>
<name>A0A0M8K6N9_9CHLR</name>
<dbReference type="InterPro" id="IPR026593">
    <property type="entry name" value="SecY"/>
</dbReference>
<dbReference type="InterPro" id="IPR030659">
    <property type="entry name" value="SecY_CS"/>
</dbReference>
<dbReference type="Pfam" id="PF00344">
    <property type="entry name" value="SecY"/>
    <property type="match status" value="1"/>
</dbReference>
<evidence type="ECO:0000313" key="14">
    <source>
        <dbReference type="EMBL" id="GAP61891.1"/>
    </source>
</evidence>
<dbReference type="AlphaFoldDB" id="A0A0M8K6N9"/>
<comment type="function">
    <text evidence="10 11">The central subunit of the protein translocation channel SecYEG. Consists of two halves formed by TMs 1-5 and 6-10. These two domains form a lateral gate at the front which open onto the bilayer between TMs 2 and 7, and are clamped together by SecE at the back. The channel is closed by both a pore ring composed of hydrophobic SecY resides and a short helix (helix 2A) on the extracellular side of the membrane which forms a plug. The plug probably moves laterally to allow the channel to open. The ring and the pore may move independently.</text>
</comment>
<keyword evidence="8 10" id="KW-0472">Membrane</keyword>
<evidence type="ECO:0000256" key="8">
    <source>
        <dbReference type="ARBA" id="ARBA00023136"/>
    </source>
</evidence>
<feature type="transmembrane region" description="Helical" evidence="10">
    <location>
        <begin position="144"/>
        <end position="169"/>
    </location>
</feature>
<feature type="transmembrane region" description="Helical" evidence="10">
    <location>
        <begin position="402"/>
        <end position="421"/>
    </location>
</feature>
<feature type="transmembrane region" description="Helical" evidence="10">
    <location>
        <begin position="112"/>
        <end position="132"/>
    </location>
</feature>
<comment type="caution">
    <text evidence="10">Lacks conserved residue(s) required for the propagation of feature annotation.</text>
</comment>
<evidence type="ECO:0000256" key="11">
    <source>
        <dbReference type="RuleBase" id="RU000537"/>
    </source>
</evidence>
<comment type="similarity">
    <text evidence="2 10 13">Belongs to the SecY/SEC61-alpha family.</text>
</comment>
<proteinExistence type="inferred from homology"/>
<feature type="transmembrane region" description="Helical" evidence="10">
    <location>
        <begin position="75"/>
        <end position="92"/>
    </location>
</feature>
<evidence type="ECO:0000256" key="1">
    <source>
        <dbReference type="ARBA" id="ARBA00004141"/>
    </source>
</evidence>
<dbReference type="InParanoid" id="A0A0M8K6N9"/>
<dbReference type="PATRIC" id="fig|872965.6.peg.979"/>
<evidence type="ECO:0000256" key="13">
    <source>
        <dbReference type="RuleBase" id="RU004349"/>
    </source>
</evidence>
<protein>
    <recommendedName>
        <fullName evidence="9 10">Protein translocase subunit SecY</fullName>
    </recommendedName>
</protein>
<comment type="subcellular location">
    <subcellularLocation>
        <location evidence="10">Cell membrane</location>
        <topology evidence="10">Multi-pass membrane protein</topology>
    </subcellularLocation>
    <subcellularLocation>
        <location evidence="1 12">Membrane</location>
        <topology evidence="1 12">Multi-pass membrane protein</topology>
    </subcellularLocation>
</comment>
<evidence type="ECO:0000256" key="7">
    <source>
        <dbReference type="ARBA" id="ARBA00023010"/>
    </source>
</evidence>
<dbReference type="GO" id="GO:0005886">
    <property type="term" value="C:plasma membrane"/>
    <property type="evidence" value="ECO:0007669"/>
    <property type="project" value="UniProtKB-SubCell"/>
</dbReference>
<dbReference type="Proteomes" id="UP000037784">
    <property type="component" value="Unassembled WGS sequence"/>
</dbReference>
<evidence type="ECO:0000256" key="10">
    <source>
        <dbReference type="HAMAP-Rule" id="MF_01465"/>
    </source>
</evidence>
<feature type="transmembrane region" description="Helical" evidence="10">
    <location>
        <begin position="200"/>
        <end position="225"/>
    </location>
</feature>
<dbReference type="HAMAP" id="MF_01465">
    <property type="entry name" value="SecY"/>
    <property type="match status" value="1"/>
</dbReference>
<feature type="transmembrane region" description="Helical" evidence="10">
    <location>
        <begin position="262"/>
        <end position="282"/>
    </location>
</feature>
<keyword evidence="16" id="KW-1185">Reference proteome</keyword>
<dbReference type="PRINTS" id="PR00303">
    <property type="entry name" value="SECYTRNLCASE"/>
</dbReference>
<organism evidence="14 16">
    <name type="scientific">Ardenticatena maritima</name>
    <dbReference type="NCBI Taxonomy" id="872965"/>
    <lineage>
        <taxon>Bacteria</taxon>
        <taxon>Bacillati</taxon>
        <taxon>Chloroflexota</taxon>
        <taxon>Ardenticatenia</taxon>
        <taxon>Ardenticatenales</taxon>
        <taxon>Ardenticatenaceae</taxon>
        <taxon>Ardenticatena</taxon>
    </lineage>
</organism>
<dbReference type="PIRSF" id="PIRSF004557">
    <property type="entry name" value="SecY"/>
    <property type="match status" value="1"/>
</dbReference>
<evidence type="ECO:0000256" key="4">
    <source>
        <dbReference type="ARBA" id="ARBA00022692"/>
    </source>
</evidence>
<gene>
    <name evidence="10 14" type="primary">secY</name>
    <name evidence="14" type="ORF">ARMA_0314</name>
    <name evidence="15" type="ORF">SE16_00215</name>
</gene>
<feature type="transmembrane region" description="Helical" evidence="10">
    <location>
        <begin position="360"/>
        <end position="382"/>
    </location>
</feature>
<dbReference type="Gene3D" id="1.10.3370.10">
    <property type="entry name" value="SecY subunit domain"/>
    <property type="match status" value="1"/>
</dbReference>
<dbReference type="EMBL" id="LGKN01000002">
    <property type="protein sequence ID" value="KPL90044.1"/>
    <property type="molecule type" value="Genomic_DNA"/>
</dbReference>
<reference evidence="15 17" key="2">
    <citation type="submission" date="2015-07" db="EMBL/GenBank/DDBJ databases">
        <title>Whole genome sequence of Ardenticatena maritima DSM 23922.</title>
        <authorList>
            <person name="Hemp J."/>
            <person name="Ward L.M."/>
            <person name="Pace L.A."/>
            <person name="Fischer W.W."/>
        </authorList>
    </citation>
    <scope>NUCLEOTIDE SEQUENCE [LARGE SCALE GENOMIC DNA]</scope>
    <source>
        <strain evidence="15 17">110S</strain>
    </source>
</reference>
<evidence type="ECO:0000256" key="6">
    <source>
        <dbReference type="ARBA" id="ARBA00022989"/>
    </source>
</evidence>
<evidence type="ECO:0000256" key="9">
    <source>
        <dbReference type="ARBA" id="ARBA00039733"/>
    </source>
</evidence>
<dbReference type="RefSeq" id="WP_054491826.1">
    <property type="nucleotide sequence ID" value="NZ_BBZA01000017.1"/>
</dbReference>
<keyword evidence="3 10" id="KW-0813">Transport</keyword>
<comment type="caution">
    <text evidence="14">The sequence shown here is derived from an EMBL/GenBank/DDBJ whole genome shotgun (WGS) entry which is preliminary data.</text>
</comment>
<accession>A0A0M8K6N9</accession>
<dbReference type="FunFam" id="1.10.3370.10:FF:000001">
    <property type="entry name" value="Preprotein translocase subunit SecY"/>
    <property type="match status" value="1"/>
</dbReference>
<dbReference type="SUPFAM" id="SSF103491">
    <property type="entry name" value="Preprotein translocase SecY subunit"/>
    <property type="match status" value="1"/>
</dbReference>
<dbReference type="STRING" id="872965.SE16_00215"/>
<evidence type="ECO:0000313" key="17">
    <source>
        <dbReference type="Proteomes" id="UP000050502"/>
    </source>
</evidence>
<evidence type="ECO:0000256" key="3">
    <source>
        <dbReference type="ARBA" id="ARBA00022448"/>
    </source>
</evidence>
<feature type="transmembrane region" description="Helical" evidence="10">
    <location>
        <begin position="307"/>
        <end position="328"/>
    </location>
</feature>
<dbReference type="OrthoDB" id="9809248at2"/>
<keyword evidence="4 10" id="KW-0812">Transmembrane</keyword>
<dbReference type="Proteomes" id="UP000050502">
    <property type="component" value="Unassembled WGS sequence"/>
</dbReference>
<reference evidence="16" key="3">
    <citation type="submission" date="2015-08" db="EMBL/GenBank/DDBJ databases">
        <title>Draft Genome Sequence of a Heterotrophic Facultative Anaerobic Bacterium Ardenticatena maritima Strain 110S.</title>
        <authorList>
            <person name="Kawaichi S."/>
            <person name="Yoshida T."/>
            <person name="Sako Y."/>
            <person name="Nakamura R."/>
        </authorList>
    </citation>
    <scope>NUCLEOTIDE SEQUENCE [LARGE SCALE GENOMIC DNA]</scope>
    <source>
        <strain evidence="16">110S</strain>
    </source>
</reference>
<keyword evidence="6 10" id="KW-1133">Transmembrane helix</keyword>
<feature type="transmembrane region" description="Helical" evidence="10">
    <location>
        <begin position="176"/>
        <end position="194"/>
    </location>
</feature>
<keyword evidence="5 10" id="KW-0653">Protein transport</keyword>
<dbReference type="InterPro" id="IPR002208">
    <property type="entry name" value="SecY/SEC61-alpha"/>
</dbReference>
<dbReference type="PROSITE" id="PS00756">
    <property type="entry name" value="SECY_2"/>
    <property type="match status" value="1"/>
</dbReference>